<dbReference type="Proteomes" id="UP000230423">
    <property type="component" value="Unassembled WGS sequence"/>
</dbReference>
<proteinExistence type="predicted"/>
<evidence type="ECO:0000313" key="3">
    <source>
        <dbReference type="Proteomes" id="UP000230423"/>
    </source>
</evidence>
<organism evidence="2 3">
    <name type="scientific">Teladorsagia circumcincta</name>
    <name type="common">Brown stomach worm</name>
    <name type="synonym">Ostertagia circumcincta</name>
    <dbReference type="NCBI Taxonomy" id="45464"/>
    <lineage>
        <taxon>Eukaryota</taxon>
        <taxon>Metazoa</taxon>
        <taxon>Ecdysozoa</taxon>
        <taxon>Nematoda</taxon>
        <taxon>Chromadorea</taxon>
        <taxon>Rhabditida</taxon>
        <taxon>Rhabditina</taxon>
        <taxon>Rhabditomorpha</taxon>
        <taxon>Strongyloidea</taxon>
        <taxon>Trichostrongylidae</taxon>
        <taxon>Teladorsagia</taxon>
    </lineage>
</organism>
<dbReference type="AlphaFoldDB" id="A0A2G9ULT5"/>
<dbReference type="OrthoDB" id="5863113at2759"/>
<feature type="region of interest" description="Disordered" evidence="1">
    <location>
        <begin position="1"/>
        <end position="26"/>
    </location>
</feature>
<evidence type="ECO:0000256" key="1">
    <source>
        <dbReference type="SAM" id="MobiDB-lite"/>
    </source>
</evidence>
<dbReference type="InterPro" id="IPR029058">
    <property type="entry name" value="AB_hydrolase_fold"/>
</dbReference>
<gene>
    <name evidence="2" type="ORF">TELCIR_07010</name>
</gene>
<dbReference type="Pfam" id="PF01674">
    <property type="entry name" value="Lipase_2"/>
    <property type="match status" value="1"/>
</dbReference>
<dbReference type="InterPro" id="IPR002918">
    <property type="entry name" value="Lipase_EstA/Esterase_EstB"/>
</dbReference>
<dbReference type="EMBL" id="KZ346052">
    <property type="protein sequence ID" value="PIO71106.1"/>
    <property type="molecule type" value="Genomic_DNA"/>
</dbReference>
<feature type="compositionally biased region" description="Gly residues" evidence="1">
    <location>
        <begin position="7"/>
        <end position="17"/>
    </location>
</feature>
<keyword evidence="3" id="KW-1185">Reference proteome</keyword>
<protein>
    <submittedName>
        <fullName evidence="2">Triacylglycerol lipase</fullName>
    </submittedName>
</protein>
<sequence length="130" mass="14216">MARRDLGGPGSFGGGKHQPGSRTSRQPVVLVHGITNTAGTFEAQRQHLLKNGWTNAEVYGTTYGDGGKTPAPLVDMKCDYIKQVRWLIQAVAEFTRRRVDILAYSMGSPVARKGYSLIVGYPPGYCSWIT</sequence>
<name>A0A2G9ULT5_TELCI</name>
<dbReference type="GO" id="GO:0016298">
    <property type="term" value="F:lipase activity"/>
    <property type="evidence" value="ECO:0007669"/>
    <property type="project" value="TreeGrafter"/>
</dbReference>
<reference evidence="2 3" key="1">
    <citation type="submission" date="2015-09" db="EMBL/GenBank/DDBJ databases">
        <title>Draft genome of the parasitic nematode Teladorsagia circumcincta isolate WARC Sus (inbred).</title>
        <authorList>
            <person name="Mitreva M."/>
        </authorList>
    </citation>
    <scope>NUCLEOTIDE SEQUENCE [LARGE SCALE GENOMIC DNA]</scope>
    <source>
        <strain evidence="2 3">S</strain>
    </source>
</reference>
<evidence type="ECO:0000313" key="2">
    <source>
        <dbReference type="EMBL" id="PIO71106.1"/>
    </source>
</evidence>
<dbReference type="PANTHER" id="PTHR32015">
    <property type="entry name" value="FASTING INDUCED LIPASE"/>
    <property type="match status" value="1"/>
</dbReference>
<dbReference type="SUPFAM" id="SSF53474">
    <property type="entry name" value="alpha/beta-Hydrolases"/>
    <property type="match status" value="1"/>
</dbReference>
<dbReference type="Gene3D" id="3.40.50.1820">
    <property type="entry name" value="alpha/beta hydrolase"/>
    <property type="match status" value="1"/>
</dbReference>
<dbReference type="GO" id="GO:0016042">
    <property type="term" value="P:lipid catabolic process"/>
    <property type="evidence" value="ECO:0007669"/>
    <property type="project" value="InterPro"/>
</dbReference>
<dbReference type="PANTHER" id="PTHR32015:SF12">
    <property type="entry name" value="LIPASE RELATED"/>
    <property type="match status" value="1"/>
</dbReference>
<accession>A0A2G9ULT5</accession>